<evidence type="ECO:0000313" key="3">
    <source>
        <dbReference type="EMBL" id="KQK29768.1"/>
    </source>
</evidence>
<dbReference type="InterPro" id="IPR010994">
    <property type="entry name" value="RuvA_2-like"/>
</dbReference>
<organism evidence="3 5">
    <name type="scientific">Bosea thiooxidans</name>
    <dbReference type="NCBI Taxonomy" id="53254"/>
    <lineage>
        <taxon>Bacteria</taxon>
        <taxon>Pseudomonadati</taxon>
        <taxon>Pseudomonadota</taxon>
        <taxon>Alphaproteobacteria</taxon>
        <taxon>Hyphomicrobiales</taxon>
        <taxon>Boseaceae</taxon>
        <taxon>Bosea</taxon>
    </lineage>
</organism>
<keyword evidence="5" id="KW-1185">Reference proteome</keyword>
<dbReference type="Proteomes" id="UP000051562">
    <property type="component" value="Unassembled WGS sequence"/>
</dbReference>
<proteinExistence type="predicted"/>
<evidence type="ECO:0000256" key="1">
    <source>
        <dbReference type="SAM" id="MobiDB-lite"/>
    </source>
</evidence>
<dbReference type="PANTHER" id="PTHR21180:SF32">
    <property type="entry name" value="ENDONUCLEASE_EXONUCLEASE_PHOSPHATASE FAMILY DOMAIN-CONTAINING PROTEIN 1"/>
    <property type="match status" value="1"/>
</dbReference>
<feature type="region of interest" description="Disordered" evidence="1">
    <location>
        <begin position="23"/>
        <end position="60"/>
    </location>
</feature>
<dbReference type="AlphaFoldDB" id="A0A0Q3I4K0"/>
<dbReference type="RefSeq" id="WP_055728918.1">
    <property type="nucleotide sequence ID" value="NZ_FUYX01000001.1"/>
</dbReference>
<evidence type="ECO:0000313" key="6">
    <source>
        <dbReference type="Proteomes" id="UP000190130"/>
    </source>
</evidence>
<dbReference type="EMBL" id="FUYX01000001">
    <property type="protein sequence ID" value="SKB33541.1"/>
    <property type="molecule type" value="Genomic_DNA"/>
</dbReference>
<feature type="signal peptide" evidence="2">
    <location>
        <begin position="1"/>
        <end position="22"/>
    </location>
</feature>
<dbReference type="PANTHER" id="PTHR21180">
    <property type="entry name" value="ENDONUCLEASE/EXONUCLEASE/PHOSPHATASE FAMILY DOMAIN-CONTAINING PROTEIN 1"/>
    <property type="match status" value="1"/>
</dbReference>
<dbReference type="OrthoDB" id="9787778at2"/>
<dbReference type="SUPFAM" id="SSF47781">
    <property type="entry name" value="RuvA domain 2-like"/>
    <property type="match status" value="1"/>
</dbReference>
<dbReference type="EMBL" id="LMAR01000045">
    <property type="protein sequence ID" value="KQK29768.1"/>
    <property type="molecule type" value="Genomic_DNA"/>
</dbReference>
<keyword evidence="2" id="KW-0732">Signal</keyword>
<dbReference type="STRING" id="53254.SAMN05660750_00144"/>
<evidence type="ECO:0000256" key="2">
    <source>
        <dbReference type="SAM" id="SignalP"/>
    </source>
</evidence>
<dbReference type="GO" id="GO:0015627">
    <property type="term" value="C:type II protein secretion system complex"/>
    <property type="evidence" value="ECO:0007669"/>
    <property type="project" value="TreeGrafter"/>
</dbReference>
<dbReference type="InterPro" id="IPR051675">
    <property type="entry name" value="Endo/Exo/Phosphatase_dom_1"/>
</dbReference>
<feature type="chain" id="PRO_5014520378" evidence="2">
    <location>
        <begin position="23"/>
        <end position="123"/>
    </location>
</feature>
<dbReference type="GO" id="GO:0015628">
    <property type="term" value="P:protein secretion by the type II secretion system"/>
    <property type="evidence" value="ECO:0007669"/>
    <property type="project" value="TreeGrafter"/>
</dbReference>
<reference evidence="4 6" key="2">
    <citation type="submission" date="2017-02" db="EMBL/GenBank/DDBJ databases">
        <authorList>
            <person name="Peterson S.W."/>
        </authorList>
    </citation>
    <scope>NUCLEOTIDE SEQUENCE [LARGE SCALE GENOMIC DNA]</scope>
    <source>
        <strain evidence="4 6">DSM 9653</strain>
    </source>
</reference>
<reference evidence="3 5" key="1">
    <citation type="submission" date="2015-10" db="EMBL/GenBank/DDBJ databases">
        <title>Draft genome of Bosea thiooxidans.</title>
        <authorList>
            <person name="Wang X."/>
        </authorList>
    </citation>
    <scope>NUCLEOTIDE SEQUENCE [LARGE SCALE GENOMIC DNA]</scope>
    <source>
        <strain evidence="3 5">CGMCC 9174</strain>
    </source>
</reference>
<accession>A0A0Q3I4K0</accession>
<evidence type="ECO:0000313" key="4">
    <source>
        <dbReference type="EMBL" id="SKB33541.1"/>
    </source>
</evidence>
<name>A0A0Q3I4K0_9HYPH</name>
<dbReference type="Pfam" id="PF12836">
    <property type="entry name" value="HHH_3"/>
    <property type="match status" value="1"/>
</dbReference>
<gene>
    <name evidence="3" type="ORF">ARD30_05305</name>
    <name evidence="4" type="ORF">SAMN05660750_00144</name>
</gene>
<dbReference type="Proteomes" id="UP000190130">
    <property type="component" value="Unassembled WGS sequence"/>
</dbReference>
<protein>
    <submittedName>
        <fullName evidence="4">DNA uptake protein ComE</fullName>
    </submittedName>
</protein>
<evidence type="ECO:0000313" key="5">
    <source>
        <dbReference type="Proteomes" id="UP000051562"/>
    </source>
</evidence>
<dbReference type="Gene3D" id="1.10.150.320">
    <property type="entry name" value="Photosystem II 12 kDa extrinsic protein"/>
    <property type="match status" value="1"/>
</dbReference>
<sequence>MTMSRFLIPLVALAALGGQAFAQTATQPAPAKPAAPATAPAPTQTAPAAKPAAPAAAATQTKKINVNTATAAELDTLKGIGEVRAKKIVEERGKAKFKDLADLVKRAALPANVEAEIKDKVSF</sequence>